<feature type="chain" id="PRO_5009438806" description="Tic22 family protein" evidence="1">
    <location>
        <begin position="29"/>
        <end position="255"/>
    </location>
</feature>
<gene>
    <name evidence="2" type="ORF">BJP34_10565</name>
</gene>
<protein>
    <recommendedName>
        <fullName evidence="4">Tic22 family protein</fullName>
    </recommendedName>
</protein>
<dbReference type="AlphaFoldDB" id="A0A1D8TQY3"/>
<dbReference type="InterPro" id="IPR007378">
    <property type="entry name" value="Tic22-like"/>
</dbReference>
<dbReference type="Proteomes" id="UP000177870">
    <property type="component" value="Chromosome"/>
</dbReference>
<proteinExistence type="predicted"/>
<dbReference type="EMBL" id="CP017599">
    <property type="protein sequence ID" value="AOW99835.1"/>
    <property type="molecule type" value="Genomic_DNA"/>
</dbReference>
<dbReference type="PANTHER" id="PTHR33926:SF4">
    <property type="entry name" value="PROTEIN TIC 22, CHLOROPLASTIC"/>
    <property type="match status" value="1"/>
</dbReference>
<organism evidence="2 3">
    <name type="scientific">Moorena producens PAL-8-15-08-1</name>
    <dbReference type="NCBI Taxonomy" id="1458985"/>
    <lineage>
        <taxon>Bacteria</taxon>
        <taxon>Bacillati</taxon>
        <taxon>Cyanobacteriota</taxon>
        <taxon>Cyanophyceae</taxon>
        <taxon>Coleofasciculales</taxon>
        <taxon>Coleofasciculaceae</taxon>
        <taxon>Moorena</taxon>
    </lineage>
</organism>
<dbReference type="Pfam" id="PF04278">
    <property type="entry name" value="Tic22"/>
    <property type="match status" value="1"/>
</dbReference>
<keyword evidence="1" id="KW-0732">Signal</keyword>
<dbReference type="OrthoDB" id="509198at2"/>
<dbReference type="STRING" id="1458985.BJP34_10565"/>
<dbReference type="KEGG" id="mpro:BJP34_10565"/>
<name>A0A1D8TQY3_9CYAN</name>
<reference evidence="3" key="1">
    <citation type="submission" date="2016-10" db="EMBL/GenBank/DDBJ databases">
        <title>Comparative genomics uncovers the prolific and rare metabolic potential of the cyanobacterial genus Moorea.</title>
        <authorList>
            <person name="Leao T."/>
            <person name="Castelao G."/>
            <person name="Korobeynikov A."/>
            <person name="Monroe E.A."/>
            <person name="Podell S."/>
            <person name="Glukhov E."/>
            <person name="Allen E."/>
            <person name="Gerwick W.H."/>
            <person name="Gerwick L."/>
        </authorList>
    </citation>
    <scope>NUCLEOTIDE SEQUENCE [LARGE SCALE GENOMIC DNA]</scope>
    <source>
        <strain evidence="3">PAL-8-15-08-1</strain>
    </source>
</reference>
<sequence>MKSLFRWGTTLSLVASALLGSVSVENLAALALTEEQVREKLKAVPVFAVTDSKGSPLVASIPDQQDQKKTTSVAGVFISQEDANAFVQRLKQENPELGKKVQVVPVSLGEVHEQNQKNRTVPNGLNFAYIPNQQQVKQAQAIWNQNGQEKKPFQGVPLFVAKEASNSGYLTIQQNGVSSIPFFFNKEQLQSIVNRYKQQDPNSQVKIEVVPLEGVIKTLQERNDQQLEKIVLVPSQESLKFLQGLSQNQLQPPNQ</sequence>
<feature type="signal peptide" evidence="1">
    <location>
        <begin position="1"/>
        <end position="28"/>
    </location>
</feature>
<dbReference type="Gene3D" id="3.40.1350.100">
    <property type="match status" value="2"/>
</dbReference>
<evidence type="ECO:0000313" key="3">
    <source>
        <dbReference type="Proteomes" id="UP000177870"/>
    </source>
</evidence>
<dbReference type="GO" id="GO:0015031">
    <property type="term" value="P:protein transport"/>
    <property type="evidence" value="ECO:0007669"/>
    <property type="project" value="InterPro"/>
</dbReference>
<accession>A0A1D8TQY3</accession>
<dbReference type="PANTHER" id="PTHR33926">
    <property type="entry name" value="PROTEIN TIC 22, CHLOROPLASTIC"/>
    <property type="match status" value="1"/>
</dbReference>
<evidence type="ECO:0008006" key="4">
    <source>
        <dbReference type="Google" id="ProtNLM"/>
    </source>
</evidence>
<evidence type="ECO:0000313" key="2">
    <source>
        <dbReference type="EMBL" id="AOW99835.1"/>
    </source>
</evidence>
<dbReference type="RefSeq" id="WP_070392309.1">
    <property type="nucleotide sequence ID" value="NZ_CP017599.1"/>
</dbReference>
<evidence type="ECO:0000256" key="1">
    <source>
        <dbReference type="SAM" id="SignalP"/>
    </source>
</evidence>